<dbReference type="AlphaFoldDB" id="A0A453NMP2"/>
<reference evidence="1" key="3">
    <citation type="journal article" date="2017" name="Nature">
        <title>Genome sequence of the progenitor of the wheat D genome Aegilops tauschii.</title>
        <authorList>
            <person name="Luo M.C."/>
            <person name="Gu Y.Q."/>
            <person name="Puiu D."/>
            <person name="Wang H."/>
            <person name="Twardziok S.O."/>
            <person name="Deal K.R."/>
            <person name="Huo N."/>
            <person name="Zhu T."/>
            <person name="Wang L."/>
            <person name="Wang Y."/>
            <person name="McGuire P.E."/>
            <person name="Liu S."/>
            <person name="Long H."/>
            <person name="Ramasamy R.K."/>
            <person name="Rodriguez J.C."/>
            <person name="Van S.L."/>
            <person name="Yuan L."/>
            <person name="Wang Z."/>
            <person name="Xia Z."/>
            <person name="Xiao L."/>
            <person name="Anderson O.D."/>
            <person name="Ouyang S."/>
            <person name="Liang Y."/>
            <person name="Zimin A.V."/>
            <person name="Pertea G."/>
            <person name="Qi P."/>
            <person name="Bennetzen J.L."/>
            <person name="Dai X."/>
            <person name="Dawson M.W."/>
            <person name="Muller H.G."/>
            <person name="Kugler K."/>
            <person name="Rivarola-Duarte L."/>
            <person name="Spannagl M."/>
            <person name="Mayer K.F.X."/>
            <person name="Lu F.H."/>
            <person name="Bevan M.W."/>
            <person name="Leroy P."/>
            <person name="Li P."/>
            <person name="You F.M."/>
            <person name="Sun Q."/>
            <person name="Liu Z."/>
            <person name="Lyons E."/>
            <person name="Wicker T."/>
            <person name="Salzberg S.L."/>
            <person name="Devos K.M."/>
            <person name="Dvorak J."/>
        </authorList>
    </citation>
    <scope>NUCLEOTIDE SEQUENCE [LARGE SCALE GENOMIC DNA]</scope>
    <source>
        <strain evidence="1">cv. AL8/78</strain>
    </source>
</reference>
<reference evidence="2" key="2">
    <citation type="journal article" date="2017" name="Nat. Plants">
        <title>The Aegilops tauschii genome reveals multiple impacts of transposons.</title>
        <authorList>
            <person name="Zhao G."/>
            <person name="Zou C."/>
            <person name="Li K."/>
            <person name="Wang K."/>
            <person name="Li T."/>
            <person name="Gao L."/>
            <person name="Zhang X."/>
            <person name="Wang H."/>
            <person name="Yang Z."/>
            <person name="Liu X."/>
            <person name="Jiang W."/>
            <person name="Mao L."/>
            <person name="Kong X."/>
            <person name="Jiao Y."/>
            <person name="Jia J."/>
        </authorList>
    </citation>
    <scope>NUCLEOTIDE SEQUENCE [LARGE SCALE GENOMIC DNA]</scope>
    <source>
        <strain evidence="2">cv. AL8/78</strain>
    </source>
</reference>
<proteinExistence type="predicted"/>
<protein>
    <submittedName>
        <fullName evidence="1">Uncharacterized protein</fullName>
    </submittedName>
</protein>
<dbReference type="Gramene" id="AET6Gv20419500.1">
    <property type="protein sequence ID" value="AET6Gv20419500.1"/>
    <property type="gene ID" value="AET6Gv20419500"/>
</dbReference>
<dbReference type="EnsemblPlants" id="AET6Gv20419500.1">
    <property type="protein sequence ID" value="AET6Gv20419500.1"/>
    <property type="gene ID" value="AET6Gv20419500"/>
</dbReference>
<evidence type="ECO:0000313" key="1">
    <source>
        <dbReference type="EnsemblPlants" id="AET6Gv20419500.1"/>
    </source>
</evidence>
<keyword evidence="2" id="KW-1185">Reference proteome</keyword>
<reference evidence="2" key="1">
    <citation type="journal article" date="2014" name="Science">
        <title>Ancient hybridizations among the ancestral genomes of bread wheat.</title>
        <authorList>
            <consortium name="International Wheat Genome Sequencing Consortium,"/>
            <person name="Marcussen T."/>
            <person name="Sandve S.R."/>
            <person name="Heier L."/>
            <person name="Spannagl M."/>
            <person name="Pfeifer M."/>
            <person name="Jakobsen K.S."/>
            <person name="Wulff B.B."/>
            <person name="Steuernagel B."/>
            <person name="Mayer K.F."/>
            <person name="Olsen O.A."/>
        </authorList>
    </citation>
    <scope>NUCLEOTIDE SEQUENCE [LARGE SCALE GENOMIC DNA]</scope>
    <source>
        <strain evidence="2">cv. AL8/78</strain>
    </source>
</reference>
<reference evidence="1" key="5">
    <citation type="journal article" date="2021" name="G3 (Bethesda)">
        <title>Aegilops tauschii genome assembly Aet v5.0 features greater sequence contiguity and improved annotation.</title>
        <authorList>
            <person name="Wang L."/>
            <person name="Zhu T."/>
            <person name="Rodriguez J.C."/>
            <person name="Deal K.R."/>
            <person name="Dubcovsky J."/>
            <person name="McGuire P.E."/>
            <person name="Lux T."/>
            <person name="Spannagl M."/>
            <person name="Mayer K.F.X."/>
            <person name="Baldrich P."/>
            <person name="Meyers B.C."/>
            <person name="Huo N."/>
            <person name="Gu Y.Q."/>
            <person name="Zhou H."/>
            <person name="Devos K.M."/>
            <person name="Bennetzen J.L."/>
            <person name="Unver T."/>
            <person name="Budak H."/>
            <person name="Gulick P.J."/>
            <person name="Galiba G."/>
            <person name="Kalapos B."/>
            <person name="Nelson D.R."/>
            <person name="Li P."/>
            <person name="You F.M."/>
            <person name="Luo M.C."/>
            <person name="Dvorak J."/>
        </authorList>
    </citation>
    <scope>NUCLEOTIDE SEQUENCE [LARGE SCALE GENOMIC DNA]</scope>
    <source>
        <strain evidence="1">cv. AL8/78</strain>
    </source>
</reference>
<evidence type="ECO:0000313" key="2">
    <source>
        <dbReference type="Proteomes" id="UP000015105"/>
    </source>
</evidence>
<accession>A0A453NMP2</accession>
<name>A0A453NMP2_AEGTS</name>
<organism evidence="1 2">
    <name type="scientific">Aegilops tauschii subsp. strangulata</name>
    <name type="common">Goatgrass</name>
    <dbReference type="NCBI Taxonomy" id="200361"/>
    <lineage>
        <taxon>Eukaryota</taxon>
        <taxon>Viridiplantae</taxon>
        <taxon>Streptophyta</taxon>
        <taxon>Embryophyta</taxon>
        <taxon>Tracheophyta</taxon>
        <taxon>Spermatophyta</taxon>
        <taxon>Magnoliopsida</taxon>
        <taxon>Liliopsida</taxon>
        <taxon>Poales</taxon>
        <taxon>Poaceae</taxon>
        <taxon>BOP clade</taxon>
        <taxon>Pooideae</taxon>
        <taxon>Triticodae</taxon>
        <taxon>Triticeae</taxon>
        <taxon>Triticinae</taxon>
        <taxon>Aegilops</taxon>
    </lineage>
</organism>
<dbReference type="Proteomes" id="UP000015105">
    <property type="component" value="Chromosome 6D"/>
</dbReference>
<reference evidence="1" key="4">
    <citation type="submission" date="2019-03" db="UniProtKB">
        <authorList>
            <consortium name="EnsemblPlants"/>
        </authorList>
    </citation>
    <scope>IDENTIFICATION</scope>
</reference>
<sequence length="95" mass="11690">MVDFLFCIEKKKEKNGFCAKMRPCVINSGPVPCWRRRIRLHTERVTVFEQSRKFSNHKHVFYNFVHQNDRRVQVLRPLVYLQEFIWDMVYIKLLM</sequence>